<evidence type="ECO:0000313" key="2">
    <source>
        <dbReference type="EMBL" id="KAK7816986.1"/>
    </source>
</evidence>
<protein>
    <submittedName>
        <fullName evidence="2">Uncharacterized protein</fullName>
    </submittedName>
</protein>
<accession>A0AAW0IS43</accession>
<dbReference type="Proteomes" id="UP001488838">
    <property type="component" value="Unassembled WGS sequence"/>
</dbReference>
<gene>
    <name evidence="2" type="ORF">U0070_014329</name>
</gene>
<sequence>MKSLGVFPPVKNPTASLDLLNLYMVNQISSKKKTPEIMKRPTHVNMNRDLKVPLRKHALELPMSPHCVPSKLCIDDMGTNAPYQRLCSTEGADPGQSSQDTNSYRMFKKTENYSCIPLSLPMELPSNKHIPNQNSTPRTAPNPWKFASETKQNEQFSNGNFSDSLFYKLNKHQDIFSSSQETAEFGESSERINGPEIGALLTKRSVIMGEDCGSLCERRQPDFAMEKTAVQQIWRNDGKAFSNFLEHVIQPTPRHLSSNHDLDSFVGPNMINLLSRDQLGRMAAFHKRGSGSLSDSCIVSSDESHNTGGFINGDLTVPWAAFHSPPLNTSYLGTCQSKKPYQKEYSNSEIHEFRGSFEKDCHLTSCGRKEYVKKAAAVLLHMSAAVTHVDEMRCIGPVLSSVSEDEDQIQQQTEDSNKKDTETADNFCKEKIRRSENHPYLTTSELVKRSGKSRDNIAKLQPQTSALSRKHICLPNFIFTSAAQGDLTKQDFLRKLRRTVICNYFWMCLCTALYEEEHGCCVEQSKPGFGRASENFQIHRLECYLESDIIFFVSSSKPNLVKSVSVTDAKNGKEPVLKTPGASLNHLSQYSNERTKEWWKAETDHELDTHGEDEQIKAKDTKLEDTVRERRGGGWLEGKGGQENEVGANATKLSRKYHSKVHFLYNEYKPMKYPHFETEWHF</sequence>
<name>A0AAW0IS43_MYOGA</name>
<evidence type="ECO:0000256" key="1">
    <source>
        <dbReference type="SAM" id="MobiDB-lite"/>
    </source>
</evidence>
<dbReference type="PANTHER" id="PTHR35158">
    <property type="entry name" value="CDNA SEQUENCE CN725425"/>
    <property type="match status" value="1"/>
</dbReference>
<reference evidence="2 3" key="1">
    <citation type="journal article" date="2023" name="bioRxiv">
        <title>Conserved and derived expression patterns and positive selection on dental genes reveal complex evolutionary context of ever-growing rodent molars.</title>
        <authorList>
            <person name="Calamari Z.T."/>
            <person name="Song A."/>
            <person name="Cohen E."/>
            <person name="Akter M."/>
            <person name="Roy R.D."/>
            <person name="Hallikas O."/>
            <person name="Christensen M.M."/>
            <person name="Li P."/>
            <person name="Marangoni P."/>
            <person name="Jernvall J."/>
            <person name="Klein O.D."/>
        </authorList>
    </citation>
    <scope>NUCLEOTIDE SEQUENCE [LARGE SCALE GENOMIC DNA]</scope>
    <source>
        <strain evidence="2">V071</strain>
    </source>
</reference>
<dbReference type="Pfam" id="PF15089">
    <property type="entry name" value="Redic1-like"/>
    <property type="match status" value="1"/>
</dbReference>
<proteinExistence type="predicted"/>
<dbReference type="InterPro" id="IPR027883">
    <property type="entry name" value="Redic1-like"/>
</dbReference>
<evidence type="ECO:0000313" key="3">
    <source>
        <dbReference type="Proteomes" id="UP001488838"/>
    </source>
</evidence>
<feature type="region of interest" description="Disordered" evidence="1">
    <location>
        <begin position="403"/>
        <end position="423"/>
    </location>
</feature>
<keyword evidence="3" id="KW-1185">Reference proteome</keyword>
<dbReference type="EMBL" id="JBBHLL010000098">
    <property type="protein sequence ID" value="KAK7816986.1"/>
    <property type="molecule type" value="Genomic_DNA"/>
</dbReference>
<organism evidence="2 3">
    <name type="scientific">Myodes glareolus</name>
    <name type="common">Bank vole</name>
    <name type="synonym">Clethrionomys glareolus</name>
    <dbReference type="NCBI Taxonomy" id="447135"/>
    <lineage>
        <taxon>Eukaryota</taxon>
        <taxon>Metazoa</taxon>
        <taxon>Chordata</taxon>
        <taxon>Craniata</taxon>
        <taxon>Vertebrata</taxon>
        <taxon>Euteleostomi</taxon>
        <taxon>Mammalia</taxon>
        <taxon>Eutheria</taxon>
        <taxon>Euarchontoglires</taxon>
        <taxon>Glires</taxon>
        <taxon>Rodentia</taxon>
        <taxon>Myomorpha</taxon>
        <taxon>Muroidea</taxon>
        <taxon>Cricetidae</taxon>
        <taxon>Arvicolinae</taxon>
        <taxon>Myodes</taxon>
    </lineage>
</organism>
<dbReference type="PANTHER" id="PTHR35158:SF1">
    <property type="entry name" value="CDNA SEQUENCE CN725425"/>
    <property type="match status" value="1"/>
</dbReference>
<comment type="caution">
    <text evidence="2">The sequence shown here is derived from an EMBL/GenBank/DDBJ whole genome shotgun (WGS) entry which is preliminary data.</text>
</comment>
<feature type="non-terminal residue" evidence="2">
    <location>
        <position position="682"/>
    </location>
</feature>
<dbReference type="AlphaFoldDB" id="A0AAW0IS43"/>